<dbReference type="EMBL" id="JBHUEM010000020">
    <property type="protein sequence ID" value="MFD1737415.1"/>
    <property type="molecule type" value="Genomic_DNA"/>
</dbReference>
<keyword evidence="2" id="KW-0520">NAD</keyword>
<organism evidence="4 5">
    <name type="scientific">Bacillus salitolerans</name>
    <dbReference type="NCBI Taxonomy" id="1437434"/>
    <lineage>
        <taxon>Bacteria</taxon>
        <taxon>Bacillati</taxon>
        <taxon>Bacillota</taxon>
        <taxon>Bacilli</taxon>
        <taxon>Bacillales</taxon>
        <taxon>Bacillaceae</taxon>
        <taxon>Bacillus</taxon>
    </lineage>
</organism>
<gene>
    <name evidence="4" type="ORF">ACFSCX_12705</name>
</gene>
<evidence type="ECO:0000313" key="4">
    <source>
        <dbReference type="EMBL" id="MFD1737415.1"/>
    </source>
</evidence>
<evidence type="ECO:0000259" key="3">
    <source>
        <dbReference type="Pfam" id="PF02826"/>
    </source>
</evidence>
<proteinExistence type="predicted"/>
<feature type="domain" description="D-isomer specific 2-hydroxyacid dehydrogenase NAD-binding" evidence="3">
    <location>
        <begin position="118"/>
        <end position="274"/>
    </location>
</feature>
<dbReference type="RefSeq" id="WP_377928625.1">
    <property type="nucleotide sequence ID" value="NZ_JBHUEM010000020.1"/>
</dbReference>
<keyword evidence="5" id="KW-1185">Reference proteome</keyword>
<reference evidence="5" key="1">
    <citation type="journal article" date="2019" name="Int. J. Syst. Evol. Microbiol.">
        <title>The Global Catalogue of Microorganisms (GCM) 10K type strain sequencing project: providing services to taxonomists for standard genome sequencing and annotation.</title>
        <authorList>
            <consortium name="The Broad Institute Genomics Platform"/>
            <consortium name="The Broad Institute Genome Sequencing Center for Infectious Disease"/>
            <person name="Wu L."/>
            <person name="Ma J."/>
        </authorList>
    </citation>
    <scope>NUCLEOTIDE SEQUENCE [LARGE SCALE GENOMIC DNA]</scope>
    <source>
        <strain evidence="5">CCUG 49339</strain>
    </source>
</reference>
<dbReference type="CDD" id="cd05300">
    <property type="entry name" value="2-Hacid_dh_1"/>
    <property type="match status" value="1"/>
</dbReference>
<dbReference type="SUPFAM" id="SSF51735">
    <property type="entry name" value="NAD(P)-binding Rossmann-fold domains"/>
    <property type="match status" value="1"/>
</dbReference>
<name>A0ABW4LQI4_9BACI</name>
<keyword evidence="1" id="KW-0560">Oxidoreductase</keyword>
<sequence>MRVKNILVAGNYEEEFKKMDSNCSREYRFLHADEIADSDLSWADVYVGSKPCANFNLAKVKWVHSFNAGVNNYLEIDGWEKYNVLLTRTVCSFGERISEYCLSYILRDLQYHEEFLFCQKEKKWMPKTPKMIKDQTFLIYGTGEIGQVVGKTLSEFGATVFGVSKSGKQKQNFKEVFDISSASSLICKADWIISTLPLTHDTIRIFDTHFFENMNGSVFINVGRGATVDEVALLSSLESGKVRHAILDVLSEEPLPENSTLWGRKDVIITPHISAITQKNEAVECFFDTLWKLENNEPIPNKVDFSKGY</sequence>
<dbReference type="Proteomes" id="UP001597214">
    <property type="component" value="Unassembled WGS sequence"/>
</dbReference>
<evidence type="ECO:0000256" key="2">
    <source>
        <dbReference type="ARBA" id="ARBA00023027"/>
    </source>
</evidence>
<evidence type="ECO:0000256" key="1">
    <source>
        <dbReference type="ARBA" id="ARBA00023002"/>
    </source>
</evidence>
<dbReference type="Pfam" id="PF02826">
    <property type="entry name" value="2-Hacid_dh_C"/>
    <property type="match status" value="1"/>
</dbReference>
<protein>
    <submittedName>
        <fullName evidence="4">D-2-hydroxyacid dehydrogenase</fullName>
    </submittedName>
</protein>
<dbReference type="PANTHER" id="PTHR43333:SF1">
    <property type="entry name" value="D-ISOMER SPECIFIC 2-HYDROXYACID DEHYDROGENASE NAD-BINDING DOMAIN-CONTAINING PROTEIN"/>
    <property type="match status" value="1"/>
</dbReference>
<comment type="caution">
    <text evidence="4">The sequence shown here is derived from an EMBL/GenBank/DDBJ whole genome shotgun (WGS) entry which is preliminary data.</text>
</comment>
<dbReference type="InterPro" id="IPR006140">
    <property type="entry name" value="D-isomer_DH_NAD-bd"/>
</dbReference>
<dbReference type="PANTHER" id="PTHR43333">
    <property type="entry name" value="2-HACID_DH_C DOMAIN-CONTAINING PROTEIN"/>
    <property type="match status" value="1"/>
</dbReference>
<evidence type="ECO:0000313" key="5">
    <source>
        <dbReference type="Proteomes" id="UP001597214"/>
    </source>
</evidence>
<accession>A0ABW4LQI4</accession>
<dbReference type="Gene3D" id="3.40.50.720">
    <property type="entry name" value="NAD(P)-binding Rossmann-like Domain"/>
    <property type="match status" value="2"/>
</dbReference>
<dbReference type="InterPro" id="IPR036291">
    <property type="entry name" value="NAD(P)-bd_dom_sf"/>
</dbReference>